<evidence type="ECO:0000259" key="3">
    <source>
        <dbReference type="Pfam" id="PF14392"/>
    </source>
</evidence>
<proteinExistence type="predicted"/>
<dbReference type="AlphaFoldDB" id="A0AAD8N6K7"/>
<keyword evidence="5" id="KW-1185">Reference proteome</keyword>
<organism evidence="4 5">
    <name type="scientific">Heracleum sosnowskyi</name>
    <dbReference type="NCBI Taxonomy" id="360622"/>
    <lineage>
        <taxon>Eukaryota</taxon>
        <taxon>Viridiplantae</taxon>
        <taxon>Streptophyta</taxon>
        <taxon>Embryophyta</taxon>
        <taxon>Tracheophyta</taxon>
        <taxon>Spermatophyta</taxon>
        <taxon>Magnoliopsida</taxon>
        <taxon>eudicotyledons</taxon>
        <taxon>Gunneridae</taxon>
        <taxon>Pentapetalae</taxon>
        <taxon>asterids</taxon>
        <taxon>campanulids</taxon>
        <taxon>Apiales</taxon>
        <taxon>Apiaceae</taxon>
        <taxon>Apioideae</taxon>
        <taxon>apioid superclade</taxon>
        <taxon>Tordylieae</taxon>
        <taxon>Tordyliinae</taxon>
        <taxon>Heracleum</taxon>
    </lineage>
</organism>
<comment type="caution">
    <text evidence="4">The sequence shown here is derived from an EMBL/GenBank/DDBJ whole genome shotgun (WGS) entry which is preliminary data.</text>
</comment>
<dbReference type="PANTHER" id="PTHR31286:SF167">
    <property type="entry name" value="OS09G0268800 PROTEIN"/>
    <property type="match status" value="1"/>
</dbReference>
<accession>A0AAD8N6K7</accession>
<feature type="region of interest" description="Disordered" evidence="1">
    <location>
        <begin position="290"/>
        <end position="365"/>
    </location>
</feature>
<dbReference type="Proteomes" id="UP001237642">
    <property type="component" value="Unassembled WGS sequence"/>
</dbReference>
<dbReference type="EMBL" id="JAUIZM010000002">
    <property type="protein sequence ID" value="KAK1397877.1"/>
    <property type="molecule type" value="Genomic_DNA"/>
</dbReference>
<dbReference type="Pfam" id="PF14111">
    <property type="entry name" value="DUF4283"/>
    <property type="match status" value="1"/>
</dbReference>
<evidence type="ECO:0000259" key="2">
    <source>
        <dbReference type="Pfam" id="PF14111"/>
    </source>
</evidence>
<evidence type="ECO:0000313" key="4">
    <source>
        <dbReference type="EMBL" id="KAK1397877.1"/>
    </source>
</evidence>
<evidence type="ECO:0000313" key="5">
    <source>
        <dbReference type="Proteomes" id="UP001237642"/>
    </source>
</evidence>
<evidence type="ECO:0008006" key="6">
    <source>
        <dbReference type="Google" id="ProtNLM"/>
    </source>
</evidence>
<feature type="domain" description="Zinc knuckle CX2CX4HX4C" evidence="3">
    <location>
        <begin position="196"/>
        <end position="227"/>
    </location>
</feature>
<reference evidence="4" key="2">
    <citation type="submission" date="2023-05" db="EMBL/GenBank/DDBJ databases">
        <authorList>
            <person name="Schelkunov M.I."/>
        </authorList>
    </citation>
    <scope>NUCLEOTIDE SEQUENCE</scope>
    <source>
        <strain evidence="4">Hsosn_3</strain>
        <tissue evidence="4">Leaf</tissue>
    </source>
</reference>
<feature type="compositionally biased region" description="Polar residues" evidence="1">
    <location>
        <begin position="298"/>
        <end position="308"/>
    </location>
</feature>
<evidence type="ECO:0000256" key="1">
    <source>
        <dbReference type="SAM" id="MobiDB-lite"/>
    </source>
</evidence>
<sequence>MANKETFPSDVSSETLQLKPQELEVISDPSLNIGNEVVEIPNVIYGRMLSGRSVNKKGLKNLFESLWQSKASVKIEDYTEGIVTLTFESEVVKNRILRGQPWHFAGSYLILMEANAMVQITTTELLQQIPFWVQVHGLPLGFLVKPLGERLGKKIANSMGQFMEFDPNYQRNLMRFRVLLDTSKPLQRGKFLGLDKQKDNMWVSFRYEKLTKFCYFCGNLDHILKDCAGFMEELEGGNKPTLQYKESLKAVSLTYPTFPEANVVQGSSKKSFGQIVVEAGQIYPKFSDMEPNAKRQKLGNTNEVSNISKQKDDIEEVNNKNPLVPKGSSKGLRVNSPVQKLAGYDQKESSRQSGSEKCVKDRKFGDYNKGLNKEDYVLGVGL</sequence>
<dbReference type="InterPro" id="IPR040256">
    <property type="entry name" value="At4g02000-like"/>
</dbReference>
<name>A0AAD8N6K7_9APIA</name>
<reference evidence="4" key="1">
    <citation type="submission" date="2023-02" db="EMBL/GenBank/DDBJ databases">
        <title>Genome of toxic invasive species Heracleum sosnowskyi carries increased number of genes despite the absence of recent whole-genome duplications.</title>
        <authorList>
            <person name="Schelkunov M."/>
            <person name="Shtratnikova V."/>
            <person name="Makarenko M."/>
            <person name="Klepikova A."/>
            <person name="Omelchenko D."/>
            <person name="Novikova G."/>
            <person name="Obukhova E."/>
            <person name="Bogdanov V."/>
            <person name="Penin A."/>
            <person name="Logacheva M."/>
        </authorList>
    </citation>
    <scope>NUCLEOTIDE SEQUENCE</scope>
    <source>
        <strain evidence="4">Hsosn_3</strain>
        <tissue evidence="4">Leaf</tissue>
    </source>
</reference>
<dbReference type="InterPro" id="IPR025836">
    <property type="entry name" value="Zn_knuckle_CX2CX4HX4C"/>
</dbReference>
<dbReference type="InterPro" id="IPR025558">
    <property type="entry name" value="DUF4283"/>
</dbReference>
<gene>
    <name evidence="4" type="ORF">POM88_007740</name>
</gene>
<dbReference type="PANTHER" id="PTHR31286">
    <property type="entry name" value="GLYCINE-RICH CELL WALL STRUCTURAL PROTEIN 1.8-LIKE"/>
    <property type="match status" value="1"/>
</dbReference>
<protein>
    <recommendedName>
        <fullName evidence="6">CCHC-type domain-containing protein</fullName>
    </recommendedName>
</protein>
<dbReference type="Pfam" id="PF14392">
    <property type="entry name" value="zf-CCHC_4"/>
    <property type="match status" value="1"/>
</dbReference>
<feature type="domain" description="DUF4283" evidence="2">
    <location>
        <begin position="43"/>
        <end position="112"/>
    </location>
</feature>